<dbReference type="InterPro" id="IPR008977">
    <property type="entry name" value="PHM/PNGase_F_dom_sf"/>
</dbReference>
<keyword evidence="8" id="KW-1185">Reference proteome</keyword>
<evidence type="ECO:0000313" key="7">
    <source>
        <dbReference type="EMBL" id="TKD06462.1"/>
    </source>
</evidence>
<dbReference type="PROSITE" id="PS51007">
    <property type="entry name" value="CYTC"/>
    <property type="match status" value="1"/>
</dbReference>
<keyword evidence="1 5" id="KW-0349">Heme</keyword>
<dbReference type="Gene3D" id="2.60.120.310">
    <property type="entry name" value="Copper type II, ascorbate-dependent monooxygenase, N-terminal domain"/>
    <property type="match status" value="1"/>
</dbReference>
<gene>
    <name evidence="7" type="ORF">E8A74_19800</name>
</gene>
<dbReference type="PANTHER" id="PTHR10157:SF23">
    <property type="entry name" value="MOXD1 HOMOLOG 1"/>
    <property type="match status" value="1"/>
</dbReference>
<dbReference type="SUPFAM" id="SSF49742">
    <property type="entry name" value="PHM/PNGase F"/>
    <property type="match status" value="2"/>
</dbReference>
<dbReference type="AlphaFoldDB" id="A0A4U1JBE2"/>
<evidence type="ECO:0000256" key="4">
    <source>
        <dbReference type="ARBA" id="ARBA00023157"/>
    </source>
</evidence>
<evidence type="ECO:0000256" key="2">
    <source>
        <dbReference type="ARBA" id="ARBA00022723"/>
    </source>
</evidence>
<dbReference type="InterPro" id="IPR014784">
    <property type="entry name" value="Cu2_ascorb_mOase-like_C"/>
</dbReference>
<dbReference type="RefSeq" id="WP_136930602.1">
    <property type="nucleotide sequence ID" value="NZ_SSMQ01000019.1"/>
</dbReference>
<dbReference type="InterPro" id="IPR036909">
    <property type="entry name" value="Cyt_c-like_dom_sf"/>
</dbReference>
<reference evidence="7 8" key="1">
    <citation type="submission" date="2019-04" db="EMBL/GenBank/DDBJ databases">
        <authorList>
            <person name="Li Y."/>
            <person name="Wang J."/>
        </authorList>
    </citation>
    <scope>NUCLEOTIDE SEQUENCE [LARGE SCALE GENOMIC DNA]</scope>
    <source>
        <strain evidence="7 8">DSM 14668</strain>
    </source>
</reference>
<comment type="caution">
    <text evidence="7">The sequence shown here is derived from an EMBL/GenBank/DDBJ whole genome shotgun (WGS) entry which is preliminary data.</text>
</comment>
<keyword evidence="3 5" id="KW-0408">Iron</keyword>
<dbReference type="SUPFAM" id="SSF46626">
    <property type="entry name" value="Cytochrome c"/>
    <property type="match status" value="1"/>
</dbReference>
<proteinExistence type="predicted"/>
<keyword evidence="7" id="KW-0503">Monooxygenase</keyword>
<dbReference type="Gene3D" id="2.60.120.230">
    <property type="match status" value="1"/>
</dbReference>
<sequence>MLAFDGVRIACVLVGLGVLAGCTNGGSSGGPGTPAAGGPTYHRDVKPLVDTKCGKCHAEGGVGPFALTTYEEVNAMRGAVEAAVVAKTMPPWPLDNDCNDYLGDRSLSDEQIDTIKRWIADGAPEGNPADAPVAVVDNAETLSRIDLELPIPEAYTPKISPDDYHCFFVDWPAQETTYITGLGVEPGERPIVHHVIAFVAKPDKIADFQALDDAEPGVGWTCYGGPGGGPSSAGWVGAWVPGSTGADYPEGTGIEIPPGSKLIVQMHYNTLSAAPVPDQTKLLVRTDKTVEKKAAIMPFTKISWVTQQTMTIPAHTSDVVHEVTADPTAYLSLATGGALPSNTAVNIYSGGLHMHTRGKSSSLQHVRGGAEQCLLDIPSWNFHWQGSYRLKTPTRFEPGDQLHLKCTWDNPEMYDINWGEGTNDEMCLGTVYVTE</sequence>
<evidence type="ECO:0000259" key="6">
    <source>
        <dbReference type="PROSITE" id="PS51007"/>
    </source>
</evidence>
<evidence type="ECO:0000256" key="1">
    <source>
        <dbReference type="ARBA" id="ARBA00022617"/>
    </source>
</evidence>
<dbReference type="PANTHER" id="PTHR10157">
    <property type="entry name" value="DOPAMINE BETA HYDROXYLASE RELATED"/>
    <property type="match status" value="1"/>
</dbReference>
<evidence type="ECO:0000313" key="8">
    <source>
        <dbReference type="Proteomes" id="UP000309215"/>
    </source>
</evidence>
<organism evidence="7 8">
    <name type="scientific">Polyangium fumosum</name>
    <dbReference type="NCBI Taxonomy" id="889272"/>
    <lineage>
        <taxon>Bacteria</taxon>
        <taxon>Pseudomonadati</taxon>
        <taxon>Myxococcota</taxon>
        <taxon>Polyangia</taxon>
        <taxon>Polyangiales</taxon>
        <taxon>Polyangiaceae</taxon>
        <taxon>Polyangium</taxon>
    </lineage>
</organism>
<keyword evidence="4" id="KW-1015">Disulfide bond</keyword>
<protein>
    <submittedName>
        <fullName evidence="7">Monooxygenase</fullName>
    </submittedName>
</protein>
<dbReference type="GO" id="GO:0005507">
    <property type="term" value="F:copper ion binding"/>
    <property type="evidence" value="ECO:0007669"/>
    <property type="project" value="InterPro"/>
</dbReference>
<accession>A0A4U1JBE2</accession>
<dbReference type="InterPro" id="IPR009056">
    <property type="entry name" value="Cyt_c-like_dom"/>
</dbReference>
<dbReference type="Pfam" id="PF03712">
    <property type="entry name" value="Cu2_monoox_C"/>
    <property type="match status" value="1"/>
</dbReference>
<dbReference type="GO" id="GO:0020037">
    <property type="term" value="F:heme binding"/>
    <property type="evidence" value="ECO:0007669"/>
    <property type="project" value="InterPro"/>
</dbReference>
<dbReference type="GO" id="GO:0004500">
    <property type="term" value="F:dopamine beta-monooxygenase activity"/>
    <property type="evidence" value="ECO:0007669"/>
    <property type="project" value="InterPro"/>
</dbReference>
<dbReference type="InterPro" id="IPR024548">
    <property type="entry name" value="Cu2_monoox_C"/>
</dbReference>
<dbReference type="EMBL" id="SSMQ01000019">
    <property type="protein sequence ID" value="TKD06462.1"/>
    <property type="molecule type" value="Genomic_DNA"/>
</dbReference>
<feature type="domain" description="Cytochrome c" evidence="6">
    <location>
        <begin position="32"/>
        <end position="123"/>
    </location>
</feature>
<dbReference type="Proteomes" id="UP000309215">
    <property type="component" value="Unassembled WGS sequence"/>
</dbReference>
<keyword evidence="7" id="KW-0560">Oxidoreductase</keyword>
<evidence type="ECO:0000256" key="3">
    <source>
        <dbReference type="ARBA" id="ARBA00023004"/>
    </source>
</evidence>
<dbReference type="OrthoDB" id="258766at2"/>
<name>A0A4U1JBE2_9BACT</name>
<dbReference type="InterPro" id="IPR000945">
    <property type="entry name" value="DBH-like"/>
</dbReference>
<dbReference type="GO" id="GO:0009055">
    <property type="term" value="F:electron transfer activity"/>
    <property type="evidence" value="ECO:0007669"/>
    <property type="project" value="InterPro"/>
</dbReference>
<keyword evidence="2 5" id="KW-0479">Metal-binding</keyword>
<dbReference type="InterPro" id="IPR036939">
    <property type="entry name" value="Cu2_ascorb_mOase_N_sf"/>
</dbReference>
<evidence type="ECO:0000256" key="5">
    <source>
        <dbReference type="PROSITE-ProRule" id="PRU00433"/>
    </source>
</evidence>